<dbReference type="Proteomes" id="UP001156102">
    <property type="component" value="Unassembled WGS sequence"/>
</dbReference>
<keyword evidence="3" id="KW-1185">Reference proteome</keyword>
<feature type="compositionally biased region" description="Basic and acidic residues" evidence="1">
    <location>
        <begin position="111"/>
        <end position="124"/>
    </location>
</feature>
<evidence type="ECO:0000313" key="3">
    <source>
        <dbReference type="Proteomes" id="UP001156102"/>
    </source>
</evidence>
<feature type="compositionally biased region" description="Basic and acidic residues" evidence="1">
    <location>
        <begin position="300"/>
        <end position="310"/>
    </location>
</feature>
<feature type="region of interest" description="Disordered" evidence="1">
    <location>
        <begin position="223"/>
        <end position="250"/>
    </location>
</feature>
<evidence type="ECO:0000313" key="2">
    <source>
        <dbReference type="EMBL" id="MCP8967486.1"/>
    </source>
</evidence>
<proteinExistence type="predicted"/>
<reference evidence="2" key="1">
    <citation type="submission" date="2022-07" db="EMBL/GenBank/DDBJ databases">
        <authorList>
            <person name="Li W.-J."/>
            <person name="Deng Q.-Q."/>
        </authorList>
    </citation>
    <scope>NUCLEOTIDE SEQUENCE</scope>
    <source>
        <strain evidence="2">SYSU M60031</strain>
    </source>
</reference>
<evidence type="ECO:0008006" key="4">
    <source>
        <dbReference type="Google" id="ProtNLM"/>
    </source>
</evidence>
<feature type="non-terminal residue" evidence="2">
    <location>
        <position position="327"/>
    </location>
</feature>
<feature type="compositionally biased region" description="Acidic residues" evidence="1">
    <location>
        <begin position="311"/>
        <end position="327"/>
    </location>
</feature>
<feature type="region of interest" description="Disordered" evidence="1">
    <location>
        <begin position="286"/>
        <end position="327"/>
    </location>
</feature>
<comment type="caution">
    <text evidence="2">The sequence shown here is derived from an EMBL/GenBank/DDBJ whole genome shotgun (WGS) entry which is preliminary data.</text>
</comment>
<dbReference type="EMBL" id="JANCLT010000001">
    <property type="protein sequence ID" value="MCP8967486.1"/>
    <property type="molecule type" value="Genomic_DNA"/>
</dbReference>
<name>A0AA41X8S2_9BACI</name>
<dbReference type="AlphaFoldDB" id="A0AA41X8S2"/>
<gene>
    <name evidence="2" type="ORF">NK662_02885</name>
</gene>
<organism evidence="2 3">
    <name type="scientific">Ectobacillus ponti</name>
    <dbReference type="NCBI Taxonomy" id="2961894"/>
    <lineage>
        <taxon>Bacteria</taxon>
        <taxon>Bacillati</taxon>
        <taxon>Bacillota</taxon>
        <taxon>Bacilli</taxon>
        <taxon>Bacillales</taxon>
        <taxon>Bacillaceae</taxon>
        <taxon>Ectobacillus</taxon>
    </lineage>
</organism>
<accession>A0AA41X8S2</accession>
<feature type="region of interest" description="Disordered" evidence="1">
    <location>
        <begin position="61"/>
        <end position="164"/>
    </location>
</feature>
<evidence type="ECO:0000256" key="1">
    <source>
        <dbReference type="SAM" id="MobiDB-lite"/>
    </source>
</evidence>
<sequence>MLDWMKKLFKKEEEEQHAPDVLELARYSYKQERDVQQEEMPQRAGGKFRFPIDARDVQAELRPRETTPEPVQPVESLLYIQREKTPEPPVYSTVRPQRRELDLPEVPVLRESPRRPEVPPRRLEPPVLPGKPEAAVPPHRPEPPVLPRKAEQAPAAETRKRPFRLTETISPVFGYKRPSYDLHRKQPPTDLVLSANSRSVVDAWLEKHGLLPPEEEIDLAERTTAAAEEEPYAYAEHEAAAEAEEEEEPYAYAEHEAAMEAEEVFHVYAERGAEPEAEEELHVYAERGVEPEEFAEAEEEPHAYAEREAEPEAAAEAEEEELQVYAE</sequence>
<protein>
    <recommendedName>
        <fullName evidence="4">Cell division protein FtsK</fullName>
    </recommendedName>
</protein>